<accession>A0A839IT08</accession>
<dbReference type="SUPFAM" id="SSF46785">
    <property type="entry name" value="Winged helix' DNA-binding domain"/>
    <property type="match status" value="1"/>
</dbReference>
<reference evidence="6 7" key="1">
    <citation type="submission" date="2020-08" db="EMBL/GenBank/DDBJ databases">
        <title>Oceanospirillum sp. nov. isolated from marine sediment.</title>
        <authorList>
            <person name="Ji X."/>
        </authorList>
    </citation>
    <scope>NUCLEOTIDE SEQUENCE [LARGE SCALE GENOMIC DNA]</scope>
    <source>
        <strain evidence="6 7">D5</strain>
    </source>
</reference>
<dbReference type="InterPro" id="IPR000847">
    <property type="entry name" value="LysR_HTH_N"/>
</dbReference>
<dbReference type="Proteomes" id="UP000565262">
    <property type="component" value="Unassembled WGS sequence"/>
</dbReference>
<dbReference type="GO" id="GO:0006351">
    <property type="term" value="P:DNA-templated transcription"/>
    <property type="evidence" value="ECO:0007669"/>
    <property type="project" value="TreeGrafter"/>
</dbReference>
<keyword evidence="4" id="KW-0804">Transcription</keyword>
<dbReference type="GO" id="GO:0043565">
    <property type="term" value="F:sequence-specific DNA binding"/>
    <property type="evidence" value="ECO:0007669"/>
    <property type="project" value="TreeGrafter"/>
</dbReference>
<dbReference type="PANTHER" id="PTHR30537">
    <property type="entry name" value="HTH-TYPE TRANSCRIPTIONAL REGULATOR"/>
    <property type="match status" value="1"/>
</dbReference>
<proteinExistence type="inferred from homology"/>
<dbReference type="Pfam" id="PF00126">
    <property type="entry name" value="HTH_1"/>
    <property type="match status" value="1"/>
</dbReference>
<dbReference type="Gene3D" id="3.40.190.290">
    <property type="match status" value="1"/>
</dbReference>
<evidence type="ECO:0000313" key="7">
    <source>
        <dbReference type="Proteomes" id="UP000565262"/>
    </source>
</evidence>
<keyword evidence="7" id="KW-1185">Reference proteome</keyword>
<feature type="domain" description="HTH lysR-type" evidence="5">
    <location>
        <begin position="4"/>
        <end position="61"/>
    </location>
</feature>
<dbReference type="AlphaFoldDB" id="A0A839IT08"/>
<dbReference type="PROSITE" id="PS50931">
    <property type="entry name" value="HTH_LYSR"/>
    <property type="match status" value="1"/>
</dbReference>
<dbReference type="InterPro" id="IPR036388">
    <property type="entry name" value="WH-like_DNA-bd_sf"/>
</dbReference>
<dbReference type="Gene3D" id="1.10.10.10">
    <property type="entry name" value="Winged helix-like DNA-binding domain superfamily/Winged helix DNA-binding domain"/>
    <property type="match status" value="1"/>
</dbReference>
<gene>
    <name evidence="6" type="ORF">H4O21_14115</name>
</gene>
<organism evidence="6 7">
    <name type="scientific">Oceanospirillum sediminis</name>
    <dbReference type="NCBI Taxonomy" id="2760088"/>
    <lineage>
        <taxon>Bacteria</taxon>
        <taxon>Pseudomonadati</taxon>
        <taxon>Pseudomonadota</taxon>
        <taxon>Gammaproteobacteria</taxon>
        <taxon>Oceanospirillales</taxon>
        <taxon>Oceanospirillaceae</taxon>
        <taxon>Oceanospirillum</taxon>
    </lineage>
</organism>
<keyword evidence="2" id="KW-0805">Transcription regulation</keyword>
<dbReference type="GO" id="GO:0003700">
    <property type="term" value="F:DNA-binding transcription factor activity"/>
    <property type="evidence" value="ECO:0007669"/>
    <property type="project" value="InterPro"/>
</dbReference>
<evidence type="ECO:0000259" key="5">
    <source>
        <dbReference type="PROSITE" id="PS50931"/>
    </source>
</evidence>
<dbReference type="InterPro" id="IPR005119">
    <property type="entry name" value="LysR_subst-bd"/>
</dbReference>
<name>A0A839IT08_9GAMM</name>
<dbReference type="InterPro" id="IPR058163">
    <property type="entry name" value="LysR-type_TF_proteobact-type"/>
</dbReference>
<sequence length="314" mass="36369">MHNMNWDDLRILLAVSNTGSQSAAADHLGINQTTISRRLRQLEQNYGQPLLQRQRKGYVFTDEANLLIEQARKMEAHMLEIARAQANDRRSELKGQVVVSSTDMVLRYMIAPVLSEFRQRYPGIELVLLSNDEVVSLSHMEADIALRYIRSEQLDIVQRKLITFQYSYFASPDYLDKYPVDESVPLQGHRILKFEHIKYRYNSQQLQDFDNNEIIMRSNHADLLIDACRQGLGIISLQQQYGMQISGLRMLNIPPHRNVSVWIASHKDNRRLPAIHAVKEFIIEASERCARGEFAVEDKQRDLIATGWAEYKVE</sequence>
<comment type="similarity">
    <text evidence="1">Belongs to the LysR transcriptional regulatory family.</text>
</comment>
<keyword evidence="3" id="KW-0238">DNA-binding</keyword>
<dbReference type="Pfam" id="PF03466">
    <property type="entry name" value="LysR_substrate"/>
    <property type="match status" value="1"/>
</dbReference>
<evidence type="ECO:0000256" key="3">
    <source>
        <dbReference type="ARBA" id="ARBA00023125"/>
    </source>
</evidence>
<dbReference type="InterPro" id="IPR036390">
    <property type="entry name" value="WH_DNA-bd_sf"/>
</dbReference>
<evidence type="ECO:0000256" key="2">
    <source>
        <dbReference type="ARBA" id="ARBA00023015"/>
    </source>
</evidence>
<evidence type="ECO:0000256" key="1">
    <source>
        <dbReference type="ARBA" id="ARBA00009437"/>
    </source>
</evidence>
<dbReference type="EMBL" id="JACJFM010000018">
    <property type="protein sequence ID" value="MBB1487742.1"/>
    <property type="molecule type" value="Genomic_DNA"/>
</dbReference>
<dbReference type="SUPFAM" id="SSF53850">
    <property type="entry name" value="Periplasmic binding protein-like II"/>
    <property type="match status" value="1"/>
</dbReference>
<evidence type="ECO:0000256" key="4">
    <source>
        <dbReference type="ARBA" id="ARBA00023163"/>
    </source>
</evidence>
<evidence type="ECO:0000313" key="6">
    <source>
        <dbReference type="EMBL" id="MBB1487742.1"/>
    </source>
</evidence>
<dbReference type="RefSeq" id="WP_182809519.1">
    <property type="nucleotide sequence ID" value="NZ_JACJFM010000018.1"/>
</dbReference>
<protein>
    <submittedName>
        <fullName evidence="6">LysR family transcriptional regulator</fullName>
    </submittedName>
</protein>
<dbReference type="PANTHER" id="PTHR30537:SF3">
    <property type="entry name" value="TRANSCRIPTIONAL REGULATORY PROTEIN"/>
    <property type="match status" value="1"/>
</dbReference>
<comment type="caution">
    <text evidence="6">The sequence shown here is derived from an EMBL/GenBank/DDBJ whole genome shotgun (WGS) entry which is preliminary data.</text>
</comment>